<evidence type="ECO:0000256" key="7">
    <source>
        <dbReference type="RuleBase" id="RU363032"/>
    </source>
</evidence>
<dbReference type="Pfam" id="PF00528">
    <property type="entry name" value="BPD_transp_1"/>
    <property type="match status" value="1"/>
</dbReference>
<keyword evidence="5 7" id="KW-1133">Transmembrane helix</keyword>
<dbReference type="SUPFAM" id="SSF161098">
    <property type="entry name" value="MetI-like"/>
    <property type="match status" value="1"/>
</dbReference>
<evidence type="ECO:0000313" key="10">
    <source>
        <dbReference type="EMBL" id="GCE24647.1"/>
    </source>
</evidence>
<keyword evidence="11" id="KW-1185">Reference proteome</keyword>
<feature type="region of interest" description="Disordered" evidence="8">
    <location>
        <begin position="1"/>
        <end position="37"/>
    </location>
</feature>
<dbReference type="GO" id="GO:0055085">
    <property type="term" value="P:transmembrane transport"/>
    <property type="evidence" value="ECO:0007669"/>
    <property type="project" value="InterPro"/>
</dbReference>
<feature type="transmembrane region" description="Helical" evidence="7">
    <location>
        <begin position="107"/>
        <end position="126"/>
    </location>
</feature>
<dbReference type="PANTHER" id="PTHR30151:SF20">
    <property type="entry name" value="ABC TRANSPORTER PERMEASE PROTEIN HI_0355-RELATED"/>
    <property type="match status" value="1"/>
</dbReference>
<keyword evidence="2 7" id="KW-0813">Transport</keyword>
<protein>
    <submittedName>
        <fullName evidence="10">Riboflavin transport system permease protein RibX</fullName>
    </submittedName>
</protein>
<feature type="transmembrane region" description="Helical" evidence="7">
    <location>
        <begin position="165"/>
        <end position="185"/>
    </location>
</feature>
<dbReference type="OrthoDB" id="9804353at2"/>
<dbReference type="PROSITE" id="PS50928">
    <property type="entry name" value="ABC_TM1"/>
    <property type="match status" value="1"/>
</dbReference>
<dbReference type="PANTHER" id="PTHR30151">
    <property type="entry name" value="ALKANE SULFONATE ABC TRANSPORTER-RELATED, MEMBRANE SUBUNIT"/>
    <property type="match status" value="1"/>
</dbReference>
<feature type="domain" description="ABC transmembrane type-1" evidence="9">
    <location>
        <begin position="100"/>
        <end position="279"/>
    </location>
</feature>
<name>A0A402B003_9CHLR</name>
<keyword evidence="3" id="KW-1003">Cell membrane</keyword>
<dbReference type="InterPro" id="IPR000515">
    <property type="entry name" value="MetI-like"/>
</dbReference>
<keyword evidence="6 7" id="KW-0472">Membrane</keyword>
<comment type="caution">
    <text evidence="10">The sequence shown here is derived from an EMBL/GenBank/DDBJ whole genome shotgun (WGS) entry which is preliminary data.</text>
</comment>
<evidence type="ECO:0000256" key="6">
    <source>
        <dbReference type="ARBA" id="ARBA00023136"/>
    </source>
</evidence>
<evidence type="ECO:0000256" key="1">
    <source>
        <dbReference type="ARBA" id="ARBA00004651"/>
    </source>
</evidence>
<gene>
    <name evidence="10" type="primary">ribX</name>
    <name evidence="10" type="ORF">KDA_01310</name>
</gene>
<keyword evidence="4 7" id="KW-0812">Transmembrane</keyword>
<organism evidence="10 11">
    <name type="scientific">Dictyobacter alpinus</name>
    <dbReference type="NCBI Taxonomy" id="2014873"/>
    <lineage>
        <taxon>Bacteria</taxon>
        <taxon>Bacillati</taxon>
        <taxon>Chloroflexota</taxon>
        <taxon>Ktedonobacteria</taxon>
        <taxon>Ktedonobacterales</taxon>
        <taxon>Dictyobacteraceae</taxon>
        <taxon>Dictyobacter</taxon>
    </lineage>
</organism>
<feature type="transmembrane region" description="Helical" evidence="7">
    <location>
        <begin position="260"/>
        <end position="285"/>
    </location>
</feature>
<feature type="transmembrane region" description="Helical" evidence="7">
    <location>
        <begin position="206"/>
        <end position="227"/>
    </location>
</feature>
<reference evidence="11" key="1">
    <citation type="submission" date="2018-12" db="EMBL/GenBank/DDBJ databases">
        <title>Tengunoibacter tsumagoiensis gen. nov., sp. nov., Dictyobacter kobayashii sp. nov., D. alpinus sp. nov., and D. joshuensis sp. nov. and description of Dictyobacteraceae fam. nov. within the order Ktedonobacterales isolated from Tengu-no-mugimeshi.</title>
        <authorList>
            <person name="Wang C.M."/>
            <person name="Zheng Y."/>
            <person name="Sakai Y."/>
            <person name="Toyoda A."/>
            <person name="Minakuchi Y."/>
            <person name="Abe K."/>
            <person name="Yokota A."/>
            <person name="Yabe S."/>
        </authorList>
    </citation>
    <scope>NUCLEOTIDE SEQUENCE [LARGE SCALE GENOMIC DNA]</scope>
    <source>
        <strain evidence="11">Uno16</strain>
    </source>
</reference>
<feature type="transmembrane region" description="Helical" evidence="7">
    <location>
        <begin position="46"/>
        <end position="66"/>
    </location>
</feature>
<dbReference type="InterPro" id="IPR035906">
    <property type="entry name" value="MetI-like_sf"/>
</dbReference>
<evidence type="ECO:0000256" key="3">
    <source>
        <dbReference type="ARBA" id="ARBA00022475"/>
    </source>
</evidence>
<dbReference type="RefSeq" id="WP_126625338.1">
    <property type="nucleotide sequence ID" value="NZ_BIFT01000001.1"/>
</dbReference>
<dbReference type="GO" id="GO:0005886">
    <property type="term" value="C:plasma membrane"/>
    <property type="evidence" value="ECO:0007669"/>
    <property type="project" value="UniProtKB-SubCell"/>
</dbReference>
<evidence type="ECO:0000313" key="11">
    <source>
        <dbReference type="Proteomes" id="UP000287171"/>
    </source>
</evidence>
<feature type="transmembrane region" description="Helical" evidence="7">
    <location>
        <begin position="138"/>
        <end position="159"/>
    </location>
</feature>
<evidence type="ECO:0000256" key="2">
    <source>
        <dbReference type="ARBA" id="ARBA00022448"/>
    </source>
</evidence>
<dbReference type="EMBL" id="BIFT01000001">
    <property type="protein sequence ID" value="GCE24647.1"/>
    <property type="molecule type" value="Genomic_DNA"/>
</dbReference>
<dbReference type="Gene3D" id="1.10.3720.10">
    <property type="entry name" value="MetI-like"/>
    <property type="match status" value="1"/>
</dbReference>
<sequence>MSATTSRTDGAHVSVRKNRRDGSTQLHRSRRQPANQSPAWKTFNKIWTILPPFALGILILLAWYAATVSGRINPFILPPPSAVFSSLVDGLTSGLYWEHILTTVQESLLGFLLGVILALPLGYSVAKSRLLANMLQPYLSAGQAIPAIVLAPFLFLWFGLGVVPVMIVCMLVVLFPMIVNTVLGVQTIERELLDAARLEGASGLSLLTYIEFPLALPSVLAAIRTGLTLSITGALVGEFFCSPDRGLGALVLIALHQYNMAFMFATVIILAVLAALYYSATWLLVRLAEVIY</sequence>
<dbReference type="AlphaFoldDB" id="A0A402B003"/>
<proteinExistence type="inferred from homology"/>
<comment type="subcellular location">
    <subcellularLocation>
        <location evidence="1 7">Cell membrane</location>
        <topology evidence="1 7">Multi-pass membrane protein</topology>
    </subcellularLocation>
</comment>
<dbReference type="Proteomes" id="UP000287171">
    <property type="component" value="Unassembled WGS sequence"/>
</dbReference>
<evidence type="ECO:0000259" key="9">
    <source>
        <dbReference type="PROSITE" id="PS50928"/>
    </source>
</evidence>
<evidence type="ECO:0000256" key="8">
    <source>
        <dbReference type="SAM" id="MobiDB-lite"/>
    </source>
</evidence>
<accession>A0A402B003</accession>
<comment type="similarity">
    <text evidence="7">Belongs to the binding-protein-dependent transport system permease family.</text>
</comment>
<evidence type="ECO:0000256" key="5">
    <source>
        <dbReference type="ARBA" id="ARBA00022989"/>
    </source>
</evidence>
<dbReference type="CDD" id="cd06261">
    <property type="entry name" value="TM_PBP2"/>
    <property type="match status" value="1"/>
</dbReference>
<evidence type="ECO:0000256" key="4">
    <source>
        <dbReference type="ARBA" id="ARBA00022692"/>
    </source>
</evidence>